<gene>
    <name evidence="4" type="ORF">GCM10025783_00210</name>
</gene>
<protein>
    <recommendedName>
        <fullName evidence="3">DUF4349 domain-containing protein</fullName>
    </recommendedName>
</protein>
<name>A0ABP8YR47_9MICO</name>
<sequence>MRTRILPAAAAALLVVGALAGCTASSGGSAASSGGSVGGFVSGEGVAGPAAAKGATADRSVVTTGSLQLVARHPITVAGRITDLVERAGGRVATSSEDPTGTPSARLALRIPAAAFPRVLDAIEREGDAVRDVSIGSSDVTAEVTDYGVRTANLRTSIARLQTLLSKATSSSALVEIEGALTDRQGKLEQLLAEQRTLADQVASATLTVSIVVPAAAPRSGPTDFLGGLVTGADGLVRTAAALAVGVGIVLPWLLVLGAIGGVAGLVVRRVRRARPTSA</sequence>
<dbReference type="InterPro" id="IPR025645">
    <property type="entry name" value="DUF4349"/>
</dbReference>
<dbReference type="EMBL" id="BAABLP010000001">
    <property type="protein sequence ID" value="GAA4734571.1"/>
    <property type="molecule type" value="Genomic_DNA"/>
</dbReference>
<evidence type="ECO:0000313" key="4">
    <source>
        <dbReference type="EMBL" id="GAA4734571.1"/>
    </source>
</evidence>
<evidence type="ECO:0000256" key="1">
    <source>
        <dbReference type="SAM" id="Phobius"/>
    </source>
</evidence>
<keyword evidence="5" id="KW-1185">Reference proteome</keyword>
<keyword evidence="2" id="KW-0732">Signal</keyword>
<evidence type="ECO:0000256" key="2">
    <source>
        <dbReference type="SAM" id="SignalP"/>
    </source>
</evidence>
<accession>A0ABP8YR47</accession>
<feature type="domain" description="DUF4349" evidence="3">
    <location>
        <begin position="59"/>
        <end position="263"/>
    </location>
</feature>
<keyword evidence="1" id="KW-1133">Transmembrane helix</keyword>
<dbReference type="Proteomes" id="UP001500121">
    <property type="component" value="Unassembled WGS sequence"/>
</dbReference>
<comment type="caution">
    <text evidence="4">The sequence shown here is derived from an EMBL/GenBank/DDBJ whole genome shotgun (WGS) entry which is preliminary data.</text>
</comment>
<feature type="signal peptide" evidence="2">
    <location>
        <begin position="1"/>
        <end position="20"/>
    </location>
</feature>
<organism evidence="4 5">
    <name type="scientific">Amnibacterium soli</name>
    <dbReference type="NCBI Taxonomy" id="1282736"/>
    <lineage>
        <taxon>Bacteria</taxon>
        <taxon>Bacillati</taxon>
        <taxon>Actinomycetota</taxon>
        <taxon>Actinomycetes</taxon>
        <taxon>Micrococcales</taxon>
        <taxon>Microbacteriaceae</taxon>
        <taxon>Amnibacterium</taxon>
    </lineage>
</organism>
<evidence type="ECO:0000313" key="5">
    <source>
        <dbReference type="Proteomes" id="UP001500121"/>
    </source>
</evidence>
<feature type="chain" id="PRO_5047201874" description="DUF4349 domain-containing protein" evidence="2">
    <location>
        <begin position="21"/>
        <end position="279"/>
    </location>
</feature>
<feature type="transmembrane region" description="Helical" evidence="1">
    <location>
        <begin position="241"/>
        <end position="268"/>
    </location>
</feature>
<dbReference type="RefSeq" id="WP_345478845.1">
    <property type="nucleotide sequence ID" value="NZ_BAABLP010000001.1"/>
</dbReference>
<dbReference type="PROSITE" id="PS51257">
    <property type="entry name" value="PROKAR_LIPOPROTEIN"/>
    <property type="match status" value="1"/>
</dbReference>
<evidence type="ECO:0000259" key="3">
    <source>
        <dbReference type="Pfam" id="PF14257"/>
    </source>
</evidence>
<dbReference type="Pfam" id="PF14257">
    <property type="entry name" value="DUF4349"/>
    <property type="match status" value="1"/>
</dbReference>
<keyword evidence="1" id="KW-0472">Membrane</keyword>
<proteinExistence type="predicted"/>
<reference evidence="5" key="1">
    <citation type="journal article" date="2019" name="Int. J. Syst. Evol. Microbiol.">
        <title>The Global Catalogue of Microorganisms (GCM) 10K type strain sequencing project: providing services to taxonomists for standard genome sequencing and annotation.</title>
        <authorList>
            <consortium name="The Broad Institute Genomics Platform"/>
            <consortium name="The Broad Institute Genome Sequencing Center for Infectious Disease"/>
            <person name="Wu L."/>
            <person name="Ma J."/>
        </authorList>
    </citation>
    <scope>NUCLEOTIDE SEQUENCE [LARGE SCALE GENOMIC DNA]</scope>
    <source>
        <strain evidence="5">JCM 19015</strain>
    </source>
</reference>
<keyword evidence="1" id="KW-0812">Transmembrane</keyword>